<keyword evidence="2" id="KW-1185">Reference proteome</keyword>
<proteinExistence type="predicted"/>
<accession>A0A927HDD1</accession>
<comment type="caution">
    <text evidence="1">The sequence shown here is derived from an EMBL/GenBank/DDBJ whole genome shotgun (WGS) entry which is preliminary data.</text>
</comment>
<dbReference type="Proteomes" id="UP000602076">
    <property type="component" value="Unassembled WGS sequence"/>
</dbReference>
<organism evidence="1 2">
    <name type="scientific">Peribacillus faecalis</name>
    <dbReference type="NCBI Taxonomy" id="2772559"/>
    <lineage>
        <taxon>Bacteria</taxon>
        <taxon>Bacillati</taxon>
        <taxon>Bacillota</taxon>
        <taxon>Bacilli</taxon>
        <taxon>Bacillales</taxon>
        <taxon>Bacillaceae</taxon>
        <taxon>Peribacillus</taxon>
    </lineage>
</organism>
<dbReference type="AlphaFoldDB" id="A0A927HDD1"/>
<name>A0A927HDD1_9BACI</name>
<dbReference type="EMBL" id="JACXSI010000069">
    <property type="protein sequence ID" value="MBD3110451.1"/>
    <property type="molecule type" value="Genomic_DNA"/>
</dbReference>
<sequence>MELYRKAYHCYTTACENYGMEVMDFRYFITHLTEEQLTAYSKMID</sequence>
<evidence type="ECO:0000313" key="2">
    <source>
        <dbReference type="Proteomes" id="UP000602076"/>
    </source>
</evidence>
<protein>
    <submittedName>
        <fullName evidence="1">Uncharacterized protein</fullName>
    </submittedName>
</protein>
<gene>
    <name evidence="1" type="ORF">IEO70_19170</name>
</gene>
<evidence type="ECO:0000313" key="1">
    <source>
        <dbReference type="EMBL" id="MBD3110451.1"/>
    </source>
</evidence>
<reference evidence="1" key="1">
    <citation type="submission" date="2020-09" db="EMBL/GenBank/DDBJ databases">
        <title>Bacillus faecalis sp. nov., a moderately halophilic bacterium isolated from cow faeces.</title>
        <authorList>
            <person name="Jiang L."/>
            <person name="Lee J."/>
        </authorList>
    </citation>
    <scope>NUCLEOTIDE SEQUENCE</scope>
    <source>
        <strain evidence="1">AGMB 02131</strain>
    </source>
</reference>
<dbReference type="RefSeq" id="WP_190999981.1">
    <property type="nucleotide sequence ID" value="NZ_JACXSI010000069.1"/>
</dbReference>